<feature type="region of interest" description="Disordered" evidence="1">
    <location>
        <begin position="1"/>
        <end position="40"/>
    </location>
</feature>
<sequence length="317" mass="35765">MGSKFQFTPGYGESSSEIKRMGKWTKEGDTQDDDQGKPVPQASIVPWYDSAVAQDAPDNKQVWTHSWTVRVKKNVERINLNELSIVKEAVKMLKGPMELYNAEVHLLWISHIPQNLFRENISFGLNFTQTKDPDRAEMSKNIFPGYLYTHHIFYPGHSIEMYKSPIPWEISLDLTGIDTVEDYVLGKLYVKICGSQSAITRMEGERKSEIITMAPLTQQIAGITLTRPRKPSTKMLQGYVKRGINSRAKTDKLIKLMSAGINVEGAALIGKLDEILKTVPEDALDKYGDPEAAKVIQKSVEAALRKERKTPLSKLRI</sequence>
<accession>A0A9N7AAY7</accession>
<organism evidence="2">
    <name type="scientific">Abies virus 1</name>
    <dbReference type="NCBI Taxonomy" id="2977948"/>
    <lineage>
        <taxon>Viruses</taxon>
        <taxon>Riboviria</taxon>
        <taxon>Orthornavirae</taxon>
        <taxon>Negarnaviricota</taxon>
        <taxon>Haploviricotina</taxon>
        <taxon>Monjiviricetes</taxon>
        <taxon>Mononegavirales</taxon>
        <taxon>Rhabdoviridae</taxon>
        <taxon>Betarhabdovirinae</taxon>
        <taxon>Alphagymnorhavirus</taxon>
        <taxon>Alphagymnorhavirus abietis</taxon>
    </lineage>
</organism>
<proteinExistence type="predicted"/>
<feature type="compositionally biased region" description="Basic and acidic residues" evidence="1">
    <location>
        <begin position="16"/>
        <end position="29"/>
    </location>
</feature>
<evidence type="ECO:0000313" key="2">
    <source>
        <dbReference type="EMBL" id="DAZ90618.1"/>
    </source>
</evidence>
<reference evidence="2" key="1">
    <citation type="journal article" date="2022" name="bioRxiv">
        <title>Unlocking the hidden genetic diversity of varicosaviruses, the neglected plant rhabdoviruses.</title>
        <authorList>
            <person name="Bejerman N."/>
            <person name="Dietzgen R.G."/>
            <person name="Debat H."/>
        </authorList>
    </citation>
    <scope>NUCLEOTIDE SEQUENCE</scope>
</reference>
<protein>
    <submittedName>
        <fullName evidence="2">Protein 3</fullName>
    </submittedName>
</protein>
<dbReference type="EMBL" id="BK061731">
    <property type="protein sequence ID" value="DAZ90618.1"/>
    <property type="molecule type" value="Viral_cRNA"/>
</dbReference>
<evidence type="ECO:0000256" key="1">
    <source>
        <dbReference type="SAM" id="MobiDB-lite"/>
    </source>
</evidence>
<name>A0A9N7AAY7_9RHAB</name>